<protein>
    <submittedName>
        <fullName evidence="2">DUF2905 domain-containing protein</fullName>
    </submittedName>
</protein>
<keyword evidence="1" id="KW-1133">Transmembrane helix</keyword>
<evidence type="ECO:0000256" key="1">
    <source>
        <dbReference type="SAM" id="Phobius"/>
    </source>
</evidence>
<name>A0ABW0UD12_9BACI</name>
<keyword evidence="1" id="KW-0812">Transmembrane</keyword>
<dbReference type="PANTHER" id="PTHR36443:SF1">
    <property type="entry name" value="BSR5223 PROTEIN"/>
    <property type="match status" value="1"/>
</dbReference>
<dbReference type="InterPro" id="IPR021320">
    <property type="entry name" value="DUF2905"/>
</dbReference>
<evidence type="ECO:0000313" key="3">
    <source>
        <dbReference type="Proteomes" id="UP001596143"/>
    </source>
</evidence>
<dbReference type="Proteomes" id="UP001596143">
    <property type="component" value="Unassembled WGS sequence"/>
</dbReference>
<organism evidence="2 3">
    <name type="scientific">Aliibacillus thermotolerans</name>
    <dbReference type="NCBI Taxonomy" id="1834418"/>
    <lineage>
        <taxon>Bacteria</taxon>
        <taxon>Bacillati</taxon>
        <taxon>Bacillota</taxon>
        <taxon>Bacilli</taxon>
        <taxon>Bacillales</taxon>
        <taxon>Bacillaceae</taxon>
        <taxon>Aliibacillus</taxon>
    </lineage>
</organism>
<sequence>MNSMPKLLIGLGILFIVIGLLWQVGGKFFSLGKLPGDILIKRENMTFYFPLATSIVISIVLSVILFVISRFMR</sequence>
<comment type="caution">
    <text evidence="2">The sequence shown here is derived from an EMBL/GenBank/DDBJ whole genome shotgun (WGS) entry which is preliminary data.</text>
</comment>
<gene>
    <name evidence="2" type="ORF">ACFPTR_13280</name>
</gene>
<dbReference type="PANTHER" id="PTHR36443">
    <property type="entry name" value="BSR5223 PROTEIN"/>
    <property type="match status" value="1"/>
</dbReference>
<feature type="transmembrane region" description="Helical" evidence="1">
    <location>
        <begin position="47"/>
        <end position="68"/>
    </location>
</feature>
<keyword evidence="1" id="KW-0472">Membrane</keyword>
<dbReference type="EMBL" id="JBHSPF010000068">
    <property type="protein sequence ID" value="MFC5629821.1"/>
    <property type="molecule type" value="Genomic_DNA"/>
</dbReference>
<keyword evidence="3" id="KW-1185">Reference proteome</keyword>
<dbReference type="RefSeq" id="WP_270898211.1">
    <property type="nucleotide sequence ID" value="NZ_JBHSPF010000068.1"/>
</dbReference>
<evidence type="ECO:0000313" key="2">
    <source>
        <dbReference type="EMBL" id="MFC5629821.1"/>
    </source>
</evidence>
<proteinExistence type="predicted"/>
<reference evidence="3" key="1">
    <citation type="journal article" date="2019" name="Int. J. Syst. Evol. Microbiol.">
        <title>The Global Catalogue of Microorganisms (GCM) 10K type strain sequencing project: providing services to taxonomists for standard genome sequencing and annotation.</title>
        <authorList>
            <consortium name="The Broad Institute Genomics Platform"/>
            <consortium name="The Broad Institute Genome Sequencing Center for Infectious Disease"/>
            <person name="Wu L."/>
            <person name="Ma J."/>
        </authorList>
    </citation>
    <scope>NUCLEOTIDE SEQUENCE [LARGE SCALE GENOMIC DNA]</scope>
    <source>
        <strain evidence="3">CGMCC 1.15790</strain>
    </source>
</reference>
<accession>A0ABW0UD12</accession>
<dbReference type="Pfam" id="PF11146">
    <property type="entry name" value="DUF2905"/>
    <property type="match status" value="1"/>
</dbReference>